<dbReference type="SUPFAM" id="SSF55729">
    <property type="entry name" value="Acyl-CoA N-acyltransferases (Nat)"/>
    <property type="match status" value="1"/>
</dbReference>
<dbReference type="InterPro" id="IPR016181">
    <property type="entry name" value="Acyl_CoA_acyltransferase"/>
</dbReference>
<dbReference type="Pfam" id="PF00583">
    <property type="entry name" value="Acetyltransf_1"/>
    <property type="match status" value="1"/>
</dbReference>
<organism evidence="2 3">
    <name type="scientific">Actinacidiphila acididurans</name>
    <dbReference type="NCBI Taxonomy" id="2784346"/>
    <lineage>
        <taxon>Bacteria</taxon>
        <taxon>Bacillati</taxon>
        <taxon>Actinomycetota</taxon>
        <taxon>Actinomycetes</taxon>
        <taxon>Kitasatosporales</taxon>
        <taxon>Streptomycetaceae</taxon>
        <taxon>Actinacidiphila</taxon>
    </lineage>
</organism>
<dbReference type="Proteomes" id="UP000749040">
    <property type="component" value="Unassembled WGS sequence"/>
</dbReference>
<accession>A0ABS2TYW6</accession>
<proteinExistence type="predicted"/>
<protein>
    <submittedName>
        <fullName evidence="2">GNAT family N-acetyltransferase</fullName>
    </submittedName>
</protein>
<dbReference type="Gene3D" id="3.40.630.30">
    <property type="match status" value="1"/>
</dbReference>
<dbReference type="InterPro" id="IPR000182">
    <property type="entry name" value="GNAT_dom"/>
</dbReference>
<gene>
    <name evidence="2" type="ORF">ITX44_21930</name>
</gene>
<comment type="caution">
    <text evidence="2">The sequence shown here is derived from an EMBL/GenBank/DDBJ whole genome shotgun (WGS) entry which is preliminary data.</text>
</comment>
<evidence type="ECO:0000313" key="2">
    <source>
        <dbReference type="EMBL" id="MBM9507143.1"/>
    </source>
</evidence>
<sequence>MEWTITDSLDRFEAEAGGFLGADPARNTVLLSVCAALRRRGPGAYGPLPPVFGWWRGSGGAVEAAFLRTPPHPLLLTGGTPESARALAAGPAGAQEAVRGERQAVLAFAEAWRQRTGGQVVAGRDTRLYRLAELIPRPMTPPGAARTAGPADRALVLRWEAEFARDVGAQTPGGQGAVDDALSRGGRVLWELPGGEPVSMAGWTPPADGTSRVVAVYTPSGRRGRGYAGAVVGAVSRAALAAGAGEVVLFTDLANPVSNGLYRKLGYVPVGDFAERILRGAGFSTGDGAGAGGGEISAA</sequence>
<evidence type="ECO:0000313" key="3">
    <source>
        <dbReference type="Proteomes" id="UP000749040"/>
    </source>
</evidence>
<reference evidence="2 3" key="1">
    <citation type="submission" date="2021-01" db="EMBL/GenBank/DDBJ databases">
        <title>Streptomyces acididurans sp. nov., isolated from a peat swamp forest soil.</title>
        <authorList>
            <person name="Chantavorakit T."/>
            <person name="Duangmal K."/>
        </authorList>
    </citation>
    <scope>NUCLEOTIDE SEQUENCE [LARGE SCALE GENOMIC DNA]</scope>
    <source>
        <strain evidence="2 3">KK5PA1</strain>
    </source>
</reference>
<feature type="domain" description="N-acetyltransferase" evidence="1">
    <location>
        <begin position="143"/>
        <end position="290"/>
    </location>
</feature>
<name>A0ABS2TYW6_9ACTN</name>
<keyword evidence="3" id="KW-1185">Reference proteome</keyword>
<dbReference type="PROSITE" id="PS51186">
    <property type="entry name" value="GNAT"/>
    <property type="match status" value="1"/>
</dbReference>
<dbReference type="RefSeq" id="WP_205358989.1">
    <property type="nucleotide sequence ID" value="NZ_JADKYB010000011.1"/>
</dbReference>
<dbReference type="EMBL" id="JADKYB010000011">
    <property type="protein sequence ID" value="MBM9507143.1"/>
    <property type="molecule type" value="Genomic_DNA"/>
</dbReference>
<evidence type="ECO:0000259" key="1">
    <source>
        <dbReference type="PROSITE" id="PS51186"/>
    </source>
</evidence>